<dbReference type="Pfam" id="PF07295">
    <property type="entry name" value="DUF1451"/>
    <property type="match status" value="1"/>
</dbReference>
<dbReference type="AlphaFoldDB" id="A0A942I2A0"/>
<reference evidence="1" key="1">
    <citation type="submission" date="2021-04" db="EMBL/GenBank/DDBJ databases">
        <title>Pseudaminobacter soli sp. nov., isolated from paddy soil contaminated by heavy metals.</title>
        <authorList>
            <person name="Zhang K."/>
        </authorList>
    </citation>
    <scope>NUCLEOTIDE SEQUENCE</scope>
    <source>
        <strain evidence="1">19-2017</strain>
    </source>
</reference>
<protein>
    <recommendedName>
        <fullName evidence="3">Alpha helical protein</fullName>
    </recommendedName>
</protein>
<dbReference type="EMBL" id="JAGWCR010000002">
    <property type="protein sequence ID" value="MBS3648064.1"/>
    <property type="molecule type" value="Genomic_DNA"/>
</dbReference>
<name>A0A942I2A0_9HYPH</name>
<comment type="caution">
    <text evidence="1">The sequence shown here is derived from an EMBL/GenBank/DDBJ whole genome shotgun (WGS) entry which is preliminary data.</text>
</comment>
<dbReference type="Proteomes" id="UP000680348">
    <property type="component" value="Unassembled WGS sequence"/>
</dbReference>
<keyword evidence="2" id="KW-1185">Reference proteome</keyword>
<proteinExistence type="predicted"/>
<gene>
    <name evidence="1" type="ORF">KEU06_05390</name>
</gene>
<accession>A0A942I2A0</accession>
<evidence type="ECO:0008006" key="3">
    <source>
        <dbReference type="Google" id="ProtNLM"/>
    </source>
</evidence>
<organism evidence="1 2">
    <name type="scientific">Pseudaminobacter soli</name>
    <name type="common">ex Zhang et al. 2022</name>
    <dbReference type="NCBI Taxonomy" id="2831468"/>
    <lineage>
        <taxon>Bacteria</taxon>
        <taxon>Pseudomonadati</taxon>
        <taxon>Pseudomonadota</taxon>
        <taxon>Alphaproteobacteria</taxon>
        <taxon>Hyphomicrobiales</taxon>
        <taxon>Phyllobacteriaceae</taxon>
        <taxon>Pseudaminobacter</taxon>
    </lineage>
</organism>
<evidence type="ECO:0000313" key="1">
    <source>
        <dbReference type="EMBL" id="MBS3648064.1"/>
    </source>
</evidence>
<sequence>MMAAHAGEIAQETGDFRCQKCHQQTHVAKGHKIPKCPHCGYETYDTRYHEPGRKS</sequence>
<dbReference type="InterPro" id="IPR009912">
    <property type="entry name" value="DUF1451"/>
</dbReference>
<evidence type="ECO:0000313" key="2">
    <source>
        <dbReference type="Proteomes" id="UP000680348"/>
    </source>
</evidence>